<organism evidence="5 6">
    <name type="scientific">Rufibacter tibetensis</name>
    <dbReference type="NCBI Taxonomy" id="512763"/>
    <lineage>
        <taxon>Bacteria</taxon>
        <taxon>Pseudomonadati</taxon>
        <taxon>Bacteroidota</taxon>
        <taxon>Cytophagia</taxon>
        <taxon>Cytophagales</taxon>
        <taxon>Hymenobacteraceae</taxon>
        <taxon>Rufibacter</taxon>
    </lineage>
</organism>
<gene>
    <name evidence="5" type="ORF">DC20_14035</name>
</gene>
<dbReference type="KEGG" id="rti:DC20_14035"/>
<dbReference type="PATRIC" id="fig|512763.3.peg.3078"/>
<comment type="similarity">
    <text evidence="1">Belongs to the transferase hexapeptide repeat family.</text>
</comment>
<sequence>MSYVQKIKSDPRLKAFALYLLMPKNQARPRWWVQQFMNPFYHKKGTNAVFCRKSRLDVLPFNPFTIGSGSVVEDYAVVNNGMGAVHIGDNTFVGLFDVVIGPVTIGNNVIIAQHVVISGLNHGYENVLVPIKDQPCTTAEIVIEDDCWIGANAVITAGVRIGKHSVVAAGSVVTKDVPPFSVVGGNPARILKEYNPDVAKWERFQKVDKGQLV</sequence>
<dbReference type="PANTHER" id="PTHR23416:SF23">
    <property type="entry name" value="ACETYLTRANSFERASE C18B11.09C-RELATED"/>
    <property type="match status" value="1"/>
</dbReference>
<dbReference type="GO" id="GO:0008374">
    <property type="term" value="F:O-acyltransferase activity"/>
    <property type="evidence" value="ECO:0007669"/>
    <property type="project" value="TreeGrafter"/>
</dbReference>
<keyword evidence="4" id="KW-0012">Acyltransferase</keyword>
<proteinExistence type="inferred from homology"/>
<dbReference type="STRING" id="512763.DC20_14035"/>
<keyword evidence="3" id="KW-0677">Repeat</keyword>
<dbReference type="InterPro" id="IPR001451">
    <property type="entry name" value="Hexapep"/>
</dbReference>
<dbReference type="AlphaFoldDB" id="A0A0P0CZC4"/>
<evidence type="ECO:0000256" key="1">
    <source>
        <dbReference type="ARBA" id="ARBA00007274"/>
    </source>
</evidence>
<dbReference type="CDD" id="cd04647">
    <property type="entry name" value="LbH_MAT_like"/>
    <property type="match status" value="1"/>
</dbReference>
<accession>A0A0P0CZC4</accession>
<dbReference type="PANTHER" id="PTHR23416">
    <property type="entry name" value="SIALIC ACID SYNTHASE-RELATED"/>
    <property type="match status" value="1"/>
</dbReference>
<evidence type="ECO:0000256" key="3">
    <source>
        <dbReference type="ARBA" id="ARBA00022737"/>
    </source>
</evidence>
<evidence type="ECO:0000256" key="4">
    <source>
        <dbReference type="ARBA" id="ARBA00023315"/>
    </source>
</evidence>
<dbReference type="GO" id="GO:0005829">
    <property type="term" value="C:cytosol"/>
    <property type="evidence" value="ECO:0007669"/>
    <property type="project" value="TreeGrafter"/>
</dbReference>
<keyword evidence="2 5" id="KW-0808">Transferase</keyword>
<dbReference type="InterPro" id="IPR011004">
    <property type="entry name" value="Trimer_LpxA-like_sf"/>
</dbReference>
<protein>
    <submittedName>
        <fullName evidence="5">Acetyltransferase</fullName>
    </submittedName>
</protein>
<dbReference type="InterPro" id="IPR018357">
    <property type="entry name" value="Hexapep_transf_CS"/>
</dbReference>
<evidence type="ECO:0000313" key="5">
    <source>
        <dbReference type="EMBL" id="ALI99885.1"/>
    </source>
</evidence>
<dbReference type="Gene3D" id="2.160.10.10">
    <property type="entry name" value="Hexapeptide repeat proteins"/>
    <property type="match status" value="1"/>
</dbReference>
<dbReference type="Proteomes" id="UP000061382">
    <property type="component" value="Chromosome"/>
</dbReference>
<dbReference type="EMBL" id="CP012643">
    <property type="protein sequence ID" value="ALI99885.1"/>
    <property type="molecule type" value="Genomic_DNA"/>
</dbReference>
<name>A0A0P0CZC4_9BACT</name>
<evidence type="ECO:0000313" key="6">
    <source>
        <dbReference type="Proteomes" id="UP000061382"/>
    </source>
</evidence>
<dbReference type="InterPro" id="IPR051159">
    <property type="entry name" value="Hexapeptide_acetyltransf"/>
</dbReference>
<evidence type="ECO:0000256" key="2">
    <source>
        <dbReference type="ARBA" id="ARBA00022679"/>
    </source>
</evidence>
<dbReference type="Pfam" id="PF14602">
    <property type="entry name" value="Hexapep_2"/>
    <property type="match status" value="2"/>
</dbReference>
<keyword evidence="6" id="KW-1185">Reference proteome</keyword>
<reference evidence="5 6" key="1">
    <citation type="submission" date="2015-08" db="EMBL/GenBank/DDBJ databases">
        <title>Complete genome sequence of Rufibacter tibetensis strain 1351t, a radiation-resistant bacterium from tibet plateau.</title>
        <authorList>
            <person name="Dai J."/>
        </authorList>
    </citation>
    <scope>NUCLEOTIDE SEQUENCE [LARGE SCALE GENOMIC DNA]</scope>
    <source>
        <strain evidence="5 6">1351</strain>
    </source>
</reference>
<dbReference type="SUPFAM" id="SSF51161">
    <property type="entry name" value="Trimeric LpxA-like enzymes"/>
    <property type="match status" value="1"/>
</dbReference>
<dbReference type="PROSITE" id="PS00101">
    <property type="entry name" value="HEXAPEP_TRANSFERASES"/>
    <property type="match status" value="1"/>
</dbReference>
<dbReference type="RefSeq" id="WP_062544411.1">
    <property type="nucleotide sequence ID" value="NZ_CP012643.1"/>
</dbReference>